<feature type="region of interest" description="Disordered" evidence="1">
    <location>
        <begin position="117"/>
        <end position="136"/>
    </location>
</feature>
<proteinExistence type="predicted"/>
<feature type="compositionally biased region" description="Low complexity" evidence="1">
    <location>
        <begin position="601"/>
        <end position="615"/>
    </location>
</feature>
<dbReference type="AlphaFoldDB" id="A0A8J6HJR0"/>
<reference evidence="2" key="1">
    <citation type="journal article" date="2020" name="J Insects Food Feed">
        <title>The yellow mealworm (Tenebrio molitor) genome: a resource for the emerging insects as food and feed industry.</title>
        <authorList>
            <person name="Eriksson T."/>
            <person name="Andere A."/>
            <person name="Kelstrup H."/>
            <person name="Emery V."/>
            <person name="Picard C."/>
        </authorList>
    </citation>
    <scope>NUCLEOTIDE SEQUENCE</scope>
    <source>
        <strain evidence="2">Stoneville</strain>
        <tissue evidence="2">Whole head</tissue>
    </source>
</reference>
<dbReference type="EMBL" id="JABDTM020022887">
    <property type="protein sequence ID" value="KAH0815593.1"/>
    <property type="molecule type" value="Genomic_DNA"/>
</dbReference>
<protein>
    <submittedName>
        <fullName evidence="2">Uncharacterized protein</fullName>
    </submittedName>
</protein>
<reference evidence="2" key="2">
    <citation type="submission" date="2021-08" db="EMBL/GenBank/DDBJ databases">
        <authorList>
            <person name="Eriksson T."/>
        </authorList>
    </citation>
    <scope>NUCLEOTIDE SEQUENCE</scope>
    <source>
        <strain evidence="2">Stoneville</strain>
        <tissue evidence="2">Whole head</tissue>
    </source>
</reference>
<feature type="compositionally biased region" description="Low complexity" evidence="1">
    <location>
        <begin position="120"/>
        <end position="131"/>
    </location>
</feature>
<sequence>MSGPRGHLGPGNRNRPPNPSPDCTRFVRPPTDHRAPLRYAVTAPKPPGPYQVCATQPREHIRRTATLSHNEPPRPTAQLTTTLVYPQVPPSPNSVHTMDHLLDLEWTVVDEVDVALAGVDSPDPSPAAQPSVRRPRPGPCGALLLALWNDGADVPRLSLFATPGRPPPASSRPPMPGHPELPGTSSDSGASAVPAVRPPPATTPPSPSLTPARRQPKTFRYPRHIYRRTVSLTVSDRTAAARNPPGKSPPEKEARRPTPPHREKEPLEGATLRDPPFPKKEGCPSSSTDSDSASDLTDNPLSPFFLARSLPLRGNPGFPAVSLFFLARSLPLRGNPGFPAFSSLPGPFPPIAREPRLSRFLLLLPGPFPPIAREPRPSRFLLFSRPVPSRCEGTPAIPLPFTLLSPTGTERASGVQVRPEREEPAASRSDRKGSKYEPRPPPTPARNTPPGHGHRPRKVPAPPGTNTPFFVHSVNKAPLVATPVCFATPFPRPDSRPPDTVRSAKLPRPCGVPPQPQKGTGARAIPRPIRTASNPVTSLPQVIVTTFRTGISSLNFLRVSFAKYCATCAARSTAAILSASTKYHQFLTEEFLYPGYTESEGTTSFQSSSGRSSFQVTESTASTRPAE</sequence>
<feature type="compositionally biased region" description="Basic and acidic residues" evidence="1">
    <location>
        <begin position="249"/>
        <end position="267"/>
    </location>
</feature>
<feature type="region of interest" description="Disordered" evidence="1">
    <location>
        <begin position="600"/>
        <end position="627"/>
    </location>
</feature>
<evidence type="ECO:0000313" key="3">
    <source>
        <dbReference type="Proteomes" id="UP000719412"/>
    </source>
</evidence>
<feature type="region of interest" description="Disordered" evidence="1">
    <location>
        <begin position="158"/>
        <end position="296"/>
    </location>
</feature>
<keyword evidence="3" id="KW-1185">Reference proteome</keyword>
<feature type="compositionally biased region" description="Basic residues" evidence="1">
    <location>
        <begin position="214"/>
        <end position="227"/>
    </location>
</feature>
<organism evidence="2 3">
    <name type="scientific">Tenebrio molitor</name>
    <name type="common">Yellow mealworm beetle</name>
    <dbReference type="NCBI Taxonomy" id="7067"/>
    <lineage>
        <taxon>Eukaryota</taxon>
        <taxon>Metazoa</taxon>
        <taxon>Ecdysozoa</taxon>
        <taxon>Arthropoda</taxon>
        <taxon>Hexapoda</taxon>
        <taxon>Insecta</taxon>
        <taxon>Pterygota</taxon>
        <taxon>Neoptera</taxon>
        <taxon>Endopterygota</taxon>
        <taxon>Coleoptera</taxon>
        <taxon>Polyphaga</taxon>
        <taxon>Cucujiformia</taxon>
        <taxon>Tenebrionidae</taxon>
        <taxon>Tenebrio</taxon>
    </lineage>
</organism>
<feature type="compositionally biased region" description="Low complexity" evidence="1">
    <location>
        <begin position="1"/>
        <end position="15"/>
    </location>
</feature>
<gene>
    <name evidence="2" type="ORF">GEV33_007198</name>
</gene>
<feature type="region of interest" description="Disordered" evidence="1">
    <location>
        <begin position="398"/>
        <end position="468"/>
    </location>
</feature>
<feature type="region of interest" description="Disordered" evidence="1">
    <location>
        <begin position="1"/>
        <end position="35"/>
    </location>
</feature>
<feature type="compositionally biased region" description="Basic and acidic residues" evidence="1">
    <location>
        <begin position="418"/>
        <end position="438"/>
    </location>
</feature>
<name>A0A8J6HJR0_TENMO</name>
<feature type="region of interest" description="Disordered" evidence="1">
    <location>
        <begin position="491"/>
        <end position="525"/>
    </location>
</feature>
<evidence type="ECO:0000313" key="2">
    <source>
        <dbReference type="EMBL" id="KAH0815593.1"/>
    </source>
</evidence>
<feature type="compositionally biased region" description="Low complexity" evidence="1">
    <location>
        <begin position="285"/>
        <end position="296"/>
    </location>
</feature>
<dbReference type="Proteomes" id="UP000719412">
    <property type="component" value="Unassembled WGS sequence"/>
</dbReference>
<feature type="compositionally biased region" description="Pro residues" evidence="1">
    <location>
        <begin position="164"/>
        <end position="179"/>
    </location>
</feature>
<feature type="compositionally biased region" description="Polar residues" evidence="1">
    <location>
        <begin position="616"/>
        <end position="627"/>
    </location>
</feature>
<evidence type="ECO:0000256" key="1">
    <source>
        <dbReference type="SAM" id="MobiDB-lite"/>
    </source>
</evidence>
<feature type="compositionally biased region" description="Pro residues" evidence="1">
    <location>
        <begin position="196"/>
        <end position="208"/>
    </location>
</feature>
<comment type="caution">
    <text evidence="2">The sequence shown here is derived from an EMBL/GenBank/DDBJ whole genome shotgun (WGS) entry which is preliminary data.</text>
</comment>
<accession>A0A8J6HJR0</accession>